<reference evidence="2 3" key="1">
    <citation type="submission" date="2020-08" db="EMBL/GenBank/DDBJ databases">
        <title>Genomic Encyclopedia of Type Strains, Phase IV (KMG-IV): sequencing the most valuable type-strain genomes for metagenomic binning, comparative biology and taxonomic classification.</title>
        <authorList>
            <person name="Goeker M."/>
        </authorList>
    </citation>
    <scope>NUCLEOTIDE SEQUENCE [LARGE SCALE GENOMIC DNA]</scope>
    <source>
        <strain evidence="2 3">DSM 19979</strain>
    </source>
</reference>
<evidence type="ECO:0000313" key="3">
    <source>
        <dbReference type="Proteomes" id="UP000553193"/>
    </source>
</evidence>
<dbReference type="RefSeq" id="WP_184382668.1">
    <property type="nucleotide sequence ID" value="NZ_JACIDJ010000001.1"/>
</dbReference>
<keyword evidence="3" id="KW-1185">Reference proteome</keyword>
<dbReference type="AlphaFoldDB" id="A0A840ABN9"/>
<dbReference type="Proteomes" id="UP000553193">
    <property type="component" value="Unassembled WGS sequence"/>
</dbReference>
<proteinExistence type="predicted"/>
<gene>
    <name evidence="2" type="ORF">GGQ83_001110</name>
</gene>
<sequence length="132" mass="15129">MQIRFNVTELNTPGRPTHSYRDNWLVMGAPFVIALLFLPMAWWLALGFLATGFAYVAKLGRPWIFGRCMKRAMALLEADHRRFNEFWREGMFMLVHNPSGDSCPARQPEVRGFIRHHLAPIPPAPIPPSQEA</sequence>
<keyword evidence="1" id="KW-0812">Transmembrane</keyword>
<organism evidence="2 3">
    <name type="scientific">Roseococcus suduntuyensis</name>
    <dbReference type="NCBI Taxonomy" id="455361"/>
    <lineage>
        <taxon>Bacteria</taxon>
        <taxon>Pseudomonadati</taxon>
        <taxon>Pseudomonadota</taxon>
        <taxon>Alphaproteobacteria</taxon>
        <taxon>Acetobacterales</taxon>
        <taxon>Roseomonadaceae</taxon>
        <taxon>Roseococcus</taxon>
    </lineage>
</organism>
<feature type="transmembrane region" description="Helical" evidence="1">
    <location>
        <begin position="24"/>
        <end position="57"/>
    </location>
</feature>
<evidence type="ECO:0000256" key="1">
    <source>
        <dbReference type="SAM" id="Phobius"/>
    </source>
</evidence>
<evidence type="ECO:0000313" key="2">
    <source>
        <dbReference type="EMBL" id="MBB3897684.1"/>
    </source>
</evidence>
<comment type="caution">
    <text evidence="2">The sequence shown here is derived from an EMBL/GenBank/DDBJ whole genome shotgun (WGS) entry which is preliminary data.</text>
</comment>
<protein>
    <submittedName>
        <fullName evidence="2">Uncharacterized protein</fullName>
    </submittedName>
</protein>
<keyword evidence="1" id="KW-0472">Membrane</keyword>
<name>A0A840ABN9_9PROT</name>
<accession>A0A840ABN9</accession>
<dbReference type="EMBL" id="JACIDJ010000001">
    <property type="protein sequence ID" value="MBB3897684.1"/>
    <property type="molecule type" value="Genomic_DNA"/>
</dbReference>
<keyword evidence="1" id="KW-1133">Transmembrane helix</keyword>